<dbReference type="EMBL" id="FIZY01000001">
    <property type="protein sequence ID" value="CZF77592.1"/>
    <property type="molecule type" value="Genomic_DNA"/>
</dbReference>
<dbReference type="SUPFAM" id="SSF55021">
    <property type="entry name" value="ACT-like"/>
    <property type="match status" value="1"/>
</dbReference>
<reference evidence="7" key="1">
    <citation type="submission" date="2016-02" db="EMBL/GenBank/DDBJ databases">
        <authorList>
            <person name="Rodrigo-Torres Lidia"/>
            <person name="Arahal R.David."/>
        </authorList>
    </citation>
    <scope>NUCLEOTIDE SEQUENCE [LARGE SCALE GENOMIC DNA]</scope>
    <source>
        <strain evidence="7">CECT 8713</strain>
    </source>
</reference>
<keyword evidence="2 3" id="KW-0378">Hydrolase</keyword>
<dbReference type="UniPathway" id="UPA00074">
    <property type="reaction ID" value="UER00170"/>
</dbReference>
<accession>A0A128ESN9</accession>
<comment type="pathway">
    <text evidence="3">Purine metabolism; IMP biosynthesis via de novo pathway; formate from 10-formyl-5,6,7,8-tetrahydrofolate: step 1/1.</text>
</comment>
<dbReference type="InterPro" id="IPR002912">
    <property type="entry name" value="ACT_dom"/>
</dbReference>
<dbReference type="Pfam" id="PF00551">
    <property type="entry name" value="Formyl_trans_N"/>
    <property type="match status" value="1"/>
</dbReference>
<dbReference type="GO" id="GO:0006730">
    <property type="term" value="P:one-carbon metabolic process"/>
    <property type="evidence" value="ECO:0007669"/>
    <property type="project" value="UniProtKB-KW"/>
</dbReference>
<evidence type="ECO:0000256" key="3">
    <source>
        <dbReference type="HAMAP-Rule" id="MF_01927"/>
    </source>
</evidence>
<dbReference type="SUPFAM" id="SSF53328">
    <property type="entry name" value="Formyltransferase"/>
    <property type="match status" value="1"/>
</dbReference>
<evidence type="ECO:0000256" key="4">
    <source>
        <dbReference type="NCBIfam" id="TIGR00655"/>
    </source>
</evidence>
<keyword evidence="3" id="KW-0658">Purine biosynthesis</keyword>
<dbReference type="HAMAP" id="MF_01927">
    <property type="entry name" value="PurU"/>
    <property type="match status" value="1"/>
</dbReference>
<dbReference type="NCBIfam" id="TIGR00655">
    <property type="entry name" value="PurU"/>
    <property type="match status" value="1"/>
</dbReference>
<dbReference type="RefSeq" id="WP_062704928.1">
    <property type="nucleotide sequence ID" value="NZ_CAWRCI010000001.1"/>
</dbReference>
<evidence type="ECO:0000313" key="7">
    <source>
        <dbReference type="Proteomes" id="UP000073601"/>
    </source>
</evidence>
<organism evidence="6 7">
    <name type="scientific">Grimontia marina</name>
    <dbReference type="NCBI Taxonomy" id="646534"/>
    <lineage>
        <taxon>Bacteria</taxon>
        <taxon>Pseudomonadati</taxon>
        <taxon>Pseudomonadota</taxon>
        <taxon>Gammaproteobacteria</taxon>
        <taxon>Vibrionales</taxon>
        <taxon>Vibrionaceae</taxon>
        <taxon>Grimontia</taxon>
    </lineage>
</organism>
<gene>
    <name evidence="6" type="primary">purU_1</name>
    <name evidence="3" type="synonym">purU</name>
    <name evidence="6" type="ORF">GMA8713_00239</name>
</gene>
<comment type="catalytic activity">
    <reaction evidence="3">
        <text>(6R)-10-formyltetrahydrofolate + H2O = (6S)-5,6,7,8-tetrahydrofolate + formate + H(+)</text>
        <dbReference type="Rhea" id="RHEA:19833"/>
        <dbReference type="ChEBI" id="CHEBI:15377"/>
        <dbReference type="ChEBI" id="CHEBI:15378"/>
        <dbReference type="ChEBI" id="CHEBI:15740"/>
        <dbReference type="ChEBI" id="CHEBI:57453"/>
        <dbReference type="ChEBI" id="CHEBI:195366"/>
        <dbReference type="EC" id="3.5.1.10"/>
    </reaction>
</comment>
<dbReference type="PRINTS" id="PR01575">
    <property type="entry name" value="FFH4HYDRLASE"/>
</dbReference>
<dbReference type="Proteomes" id="UP000073601">
    <property type="component" value="Unassembled WGS sequence"/>
</dbReference>
<dbReference type="PANTHER" id="PTHR42706:SF1">
    <property type="entry name" value="FORMYLTETRAHYDROFOLATE DEFORMYLASE 2, MITOCHONDRIAL"/>
    <property type="match status" value="1"/>
</dbReference>
<dbReference type="GO" id="GO:0008864">
    <property type="term" value="F:formyltetrahydrofolate deformylase activity"/>
    <property type="evidence" value="ECO:0007669"/>
    <property type="project" value="UniProtKB-UniRule"/>
</dbReference>
<proteinExistence type="inferred from homology"/>
<keyword evidence="7" id="KW-1185">Reference proteome</keyword>
<dbReference type="InterPro" id="IPR004810">
    <property type="entry name" value="PurU"/>
</dbReference>
<dbReference type="InterPro" id="IPR036477">
    <property type="entry name" value="Formyl_transf_N_sf"/>
</dbReference>
<dbReference type="EC" id="3.5.1.10" evidence="3 4"/>
<sequence>MERKILLTDCPDAQGLIAKITNICYKHQLNIIHNNEYVDHSTGQFFMRTELEGIFNDETFLMDIDQALPAGSHRNLVDTSRRKRVVIMVTKESHCLGDILMKAYDGSLDVDIAAVIGNHDKLAALTEKFDIPFHFVSHEGLEREAHENQIIDIIEGYEPDHIVLAKFMRVLTPNFVARFPRKIINIHHSFLPAFIGARPYHQAWERGVKIIGATAHFVTNDLDEGPIIDQNVKHVDHTFSAEDMVKAGRDVEKTVLSNALSQVIEDKVFVYGNKTVIL</sequence>
<evidence type="ECO:0000313" key="6">
    <source>
        <dbReference type="EMBL" id="CZF77592.1"/>
    </source>
</evidence>
<evidence type="ECO:0000256" key="2">
    <source>
        <dbReference type="ARBA" id="ARBA00022801"/>
    </source>
</evidence>
<dbReference type="AlphaFoldDB" id="A0A128ESN9"/>
<dbReference type="Pfam" id="PF01842">
    <property type="entry name" value="ACT"/>
    <property type="match status" value="1"/>
</dbReference>
<dbReference type="PANTHER" id="PTHR42706">
    <property type="entry name" value="FORMYLTETRAHYDROFOLATE DEFORMYLASE"/>
    <property type="match status" value="1"/>
</dbReference>
<comment type="function">
    <text evidence="3">Catalyzes the hydrolysis of 10-formyltetrahydrofolate (formyl-FH4) to formate and tetrahydrofolate (FH4).</text>
</comment>
<dbReference type="NCBIfam" id="NF004684">
    <property type="entry name" value="PRK06027.1"/>
    <property type="match status" value="1"/>
</dbReference>
<dbReference type="OrthoDB" id="9806170at2"/>
<dbReference type="InterPro" id="IPR002376">
    <property type="entry name" value="Formyl_transf_N"/>
</dbReference>
<keyword evidence="1 3" id="KW-0554">One-carbon metabolism</keyword>
<dbReference type="InterPro" id="IPR045865">
    <property type="entry name" value="ACT-like_dom_sf"/>
</dbReference>
<dbReference type="PIRSF" id="PIRSF036480">
    <property type="entry name" value="FormyFH4_hydr"/>
    <property type="match status" value="1"/>
</dbReference>
<feature type="domain" description="ACT" evidence="5">
    <location>
        <begin position="5"/>
        <end position="84"/>
    </location>
</feature>
<dbReference type="Gene3D" id="3.40.50.170">
    <property type="entry name" value="Formyl transferase, N-terminal domain"/>
    <property type="match status" value="1"/>
</dbReference>
<dbReference type="CDD" id="cd04875">
    <property type="entry name" value="ACT_F4HF-DF"/>
    <property type="match status" value="1"/>
</dbReference>
<dbReference type="PROSITE" id="PS51671">
    <property type="entry name" value="ACT"/>
    <property type="match status" value="1"/>
</dbReference>
<dbReference type="InterPro" id="IPR041729">
    <property type="entry name" value="Formyl-FH4-Hydrolase_C"/>
</dbReference>
<dbReference type="CDD" id="cd08648">
    <property type="entry name" value="FMT_core_Formyl-FH4-Hydrolase_C"/>
    <property type="match status" value="1"/>
</dbReference>
<dbReference type="GO" id="GO:0006189">
    <property type="term" value="P:'de novo' IMP biosynthetic process"/>
    <property type="evidence" value="ECO:0007669"/>
    <property type="project" value="UniProtKB-UniRule"/>
</dbReference>
<dbReference type="InterPro" id="IPR044074">
    <property type="entry name" value="PurU_ACT"/>
</dbReference>
<evidence type="ECO:0000259" key="5">
    <source>
        <dbReference type="PROSITE" id="PS51671"/>
    </source>
</evidence>
<evidence type="ECO:0000256" key="1">
    <source>
        <dbReference type="ARBA" id="ARBA00022563"/>
    </source>
</evidence>
<comment type="similarity">
    <text evidence="3">Belongs to the PurU family.</text>
</comment>
<dbReference type="Gene3D" id="3.30.70.260">
    <property type="match status" value="1"/>
</dbReference>
<protein>
    <recommendedName>
        <fullName evidence="3 4">Formyltetrahydrofolate deformylase</fullName>
        <ecNumber evidence="3 4">3.5.1.10</ecNumber>
    </recommendedName>
    <alternativeName>
        <fullName evidence="3">Formyl-FH(4) hydrolase</fullName>
    </alternativeName>
</protein>
<feature type="active site" evidence="3">
    <location>
        <position position="223"/>
    </location>
</feature>
<name>A0A128ESN9_9GAMM</name>